<organism evidence="2 3">
    <name type="scientific">Listeria booriae</name>
    <dbReference type="NCBI Taxonomy" id="1552123"/>
    <lineage>
        <taxon>Bacteria</taxon>
        <taxon>Bacillati</taxon>
        <taxon>Bacillota</taxon>
        <taxon>Bacilli</taxon>
        <taxon>Bacillales</taxon>
        <taxon>Listeriaceae</taxon>
        <taxon>Listeria</taxon>
    </lineage>
</organism>
<dbReference type="RefSeq" id="WP_185548677.1">
    <property type="nucleotide sequence ID" value="NZ_JAARYD010000003.1"/>
</dbReference>
<feature type="transmembrane region" description="Helical" evidence="1">
    <location>
        <begin position="20"/>
        <end position="38"/>
    </location>
</feature>
<accession>A0A7X0Z559</accession>
<reference evidence="2 3" key="1">
    <citation type="submission" date="2020-03" db="EMBL/GenBank/DDBJ databases">
        <title>Soil Listeria distribution.</title>
        <authorList>
            <person name="Liao J."/>
            <person name="Wiedmann M."/>
        </authorList>
    </citation>
    <scope>NUCLEOTIDE SEQUENCE [LARGE SCALE GENOMIC DNA]</scope>
    <source>
        <strain evidence="2 3">FSL L7-0259</strain>
    </source>
</reference>
<feature type="transmembrane region" description="Helical" evidence="1">
    <location>
        <begin position="349"/>
        <end position="372"/>
    </location>
</feature>
<name>A0A7X0Z559_9LIST</name>
<keyword evidence="1" id="KW-0472">Membrane</keyword>
<dbReference type="EMBL" id="JAARYD010000003">
    <property type="protein sequence ID" value="MBC2176174.1"/>
    <property type="molecule type" value="Genomic_DNA"/>
</dbReference>
<proteinExistence type="predicted"/>
<feature type="transmembrane region" description="Helical" evidence="1">
    <location>
        <begin position="257"/>
        <end position="283"/>
    </location>
</feature>
<keyword evidence="1" id="KW-0812">Transmembrane</keyword>
<evidence type="ECO:0000313" key="3">
    <source>
        <dbReference type="Proteomes" id="UP000541735"/>
    </source>
</evidence>
<evidence type="ECO:0000256" key="1">
    <source>
        <dbReference type="SAM" id="Phobius"/>
    </source>
</evidence>
<evidence type="ECO:0008006" key="4">
    <source>
        <dbReference type="Google" id="ProtNLM"/>
    </source>
</evidence>
<feature type="transmembrane region" description="Helical" evidence="1">
    <location>
        <begin position="212"/>
        <end position="237"/>
    </location>
</feature>
<gene>
    <name evidence="2" type="ORF">HCB27_06090</name>
</gene>
<dbReference type="Proteomes" id="UP000541735">
    <property type="component" value="Unassembled WGS sequence"/>
</dbReference>
<comment type="caution">
    <text evidence="2">The sequence shown here is derived from an EMBL/GenBank/DDBJ whole genome shotgun (WGS) entry which is preliminary data.</text>
</comment>
<dbReference type="Pfam" id="PF12679">
    <property type="entry name" value="ABC2_membrane_2"/>
    <property type="match status" value="1"/>
</dbReference>
<feature type="transmembrane region" description="Helical" evidence="1">
    <location>
        <begin position="295"/>
        <end position="315"/>
    </location>
</feature>
<sequence length="377" mass="43082">MNLLRFESKKFLTSRKNIALIILSAIIVVCNYLLITVFNDNAMQRSFYEMQASELSNSVAELESIVESESAAKTALEITKQEAEIVSTQVTALNQEDWSLFLKKQIEYDKLQLKGMELGTIPLEESQIRDIHKNIAQNTYLYDNELKPEIAGTEKQGINYTFTFLKTISPFILLALIIFLTIDILNSEKTNGTRDFFNSLPYNKLSLLHSKIFIYLIYAFLLVFFMSILAFIIGSIFNGVGNFNYPVVFQGLSADQVSVFTISTWILKYLSLTFFVILFIILLITLISTIVQMDFIVLTATLIIILLPSVLNIYIPAIQSYSELLPASYLNFNSLFTGNTLLSNNNITYLNSLFCFLGYSIFLYLLSIFIVYRRKRI</sequence>
<keyword evidence="1" id="KW-1133">Transmembrane helix</keyword>
<feature type="transmembrane region" description="Helical" evidence="1">
    <location>
        <begin position="168"/>
        <end position="185"/>
    </location>
</feature>
<dbReference type="AlphaFoldDB" id="A0A7X0Z559"/>
<dbReference type="PANTHER" id="PTHR37305:SF1">
    <property type="entry name" value="MEMBRANE PROTEIN"/>
    <property type="match status" value="1"/>
</dbReference>
<dbReference type="PANTHER" id="PTHR37305">
    <property type="entry name" value="INTEGRAL MEMBRANE PROTEIN-RELATED"/>
    <property type="match status" value="1"/>
</dbReference>
<protein>
    <recommendedName>
        <fullName evidence="4">ABC transporter permease</fullName>
    </recommendedName>
</protein>
<evidence type="ECO:0000313" key="2">
    <source>
        <dbReference type="EMBL" id="MBC2176174.1"/>
    </source>
</evidence>